<name>A0AAQ3WF38_PASNO</name>
<sequence>MDAAGHQEGASWMGTAPRHLALSMSALTLPPDDLFGRGETRGPNTLSGIRALLIVYTVANREEHSKLATTKLK</sequence>
<dbReference type="EMBL" id="CP144746">
    <property type="protein sequence ID" value="WVZ59410.1"/>
    <property type="molecule type" value="Genomic_DNA"/>
</dbReference>
<accession>A0AAQ3WF38</accession>
<protein>
    <submittedName>
        <fullName evidence="1">Uncharacterized protein</fullName>
    </submittedName>
</protein>
<evidence type="ECO:0000313" key="2">
    <source>
        <dbReference type="Proteomes" id="UP001341281"/>
    </source>
</evidence>
<dbReference type="AlphaFoldDB" id="A0AAQ3WF38"/>
<proteinExistence type="predicted"/>
<feature type="non-terminal residue" evidence="1">
    <location>
        <position position="1"/>
    </location>
</feature>
<organism evidence="1 2">
    <name type="scientific">Paspalum notatum var. saurae</name>
    <dbReference type="NCBI Taxonomy" id="547442"/>
    <lineage>
        <taxon>Eukaryota</taxon>
        <taxon>Viridiplantae</taxon>
        <taxon>Streptophyta</taxon>
        <taxon>Embryophyta</taxon>
        <taxon>Tracheophyta</taxon>
        <taxon>Spermatophyta</taxon>
        <taxon>Magnoliopsida</taxon>
        <taxon>Liliopsida</taxon>
        <taxon>Poales</taxon>
        <taxon>Poaceae</taxon>
        <taxon>PACMAD clade</taxon>
        <taxon>Panicoideae</taxon>
        <taxon>Andropogonodae</taxon>
        <taxon>Paspaleae</taxon>
        <taxon>Paspalinae</taxon>
        <taxon>Paspalum</taxon>
    </lineage>
</organism>
<dbReference type="Proteomes" id="UP001341281">
    <property type="component" value="Chromosome 02"/>
</dbReference>
<evidence type="ECO:0000313" key="1">
    <source>
        <dbReference type="EMBL" id="WVZ59410.1"/>
    </source>
</evidence>
<reference evidence="1 2" key="1">
    <citation type="submission" date="2024-02" db="EMBL/GenBank/DDBJ databases">
        <title>High-quality chromosome-scale genome assembly of Pensacola bahiagrass (Paspalum notatum Flugge var. saurae).</title>
        <authorList>
            <person name="Vega J.M."/>
            <person name="Podio M."/>
            <person name="Orjuela J."/>
            <person name="Siena L.A."/>
            <person name="Pessino S.C."/>
            <person name="Combes M.C."/>
            <person name="Mariac C."/>
            <person name="Albertini E."/>
            <person name="Pupilli F."/>
            <person name="Ortiz J.P.A."/>
            <person name="Leblanc O."/>
        </authorList>
    </citation>
    <scope>NUCLEOTIDE SEQUENCE [LARGE SCALE GENOMIC DNA]</scope>
    <source>
        <strain evidence="1">R1</strain>
        <tissue evidence="1">Leaf</tissue>
    </source>
</reference>
<gene>
    <name evidence="1" type="ORF">U9M48_009556</name>
</gene>
<keyword evidence="2" id="KW-1185">Reference proteome</keyword>